<keyword evidence="9" id="KW-1185">Reference proteome</keyword>
<comment type="cofactor">
    <cofactor evidence="6">
        <name>Mg(2+)</name>
        <dbReference type="ChEBI" id="CHEBI:18420"/>
    </cofactor>
</comment>
<keyword evidence="6" id="KW-0460">Magnesium</keyword>
<dbReference type="SUPFAM" id="SSF63867">
    <property type="entry name" value="MoeA C-terminal domain-like"/>
    <property type="match status" value="1"/>
</dbReference>
<dbReference type="Gene3D" id="3.90.105.10">
    <property type="entry name" value="Molybdopterin biosynthesis moea protein, domain 2"/>
    <property type="match status" value="1"/>
</dbReference>
<accession>A0ABR9T557</accession>
<dbReference type="Gene3D" id="2.170.190.11">
    <property type="entry name" value="Molybdopterin biosynthesis moea protein, domain 3"/>
    <property type="match status" value="1"/>
</dbReference>
<dbReference type="SMART" id="SM00852">
    <property type="entry name" value="MoCF_biosynth"/>
    <property type="match status" value="1"/>
</dbReference>
<dbReference type="InterPro" id="IPR005110">
    <property type="entry name" value="MoeA_linker/N"/>
</dbReference>
<feature type="domain" description="MoaB/Mog" evidence="7">
    <location>
        <begin position="370"/>
        <end position="508"/>
    </location>
</feature>
<dbReference type="Gene3D" id="2.40.340.10">
    <property type="entry name" value="MoeA, C-terminal, domain IV"/>
    <property type="match status" value="1"/>
</dbReference>
<gene>
    <name evidence="8" type="ORF">C4F40_07015</name>
</gene>
<dbReference type="Gene3D" id="3.90.550.10">
    <property type="entry name" value="Spore Coat Polysaccharide Biosynthesis Protein SpsA, Chain A"/>
    <property type="match status" value="1"/>
</dbReference>
<evidence type="ECO:0000313" key="9">
    <source>
        <dbReference type="Proteomes" id="UP000618319"/>
    </source>
</evidence>
<keyword evidence="6" id="KW-0479">Metal-binding</keyword>
<comment type="similarity">
    <text evidence="3 6">Belongs to the MoeA family.</text>
</comment>
<evidence type="ECO:0000313" key="8">
    <source>
        <dbReference type="EMBL" id="MBE8720471.1"/>
    </source>
</evidence>
<evidence type="ECO:0000256" key="1">
    <source>
        <dbReference type="ARBA" id="ARBA00002901"/>
    </source>
</evidence>
<dbReference type="NCBIfam" id="NF045515">
    <property type="entry name" value="Glp_gephyrin"/>
    <property type="match status" value="1"/>
</dbReference>
<dbReference type="InterPro" id="IPR038987">
    <property type="entry name" value="MoeA-like"/>
</dbReference>
<protein>
    <recommendedName>
        <fullName evidence="6">Molybdopterin molybdenumtransferase</fullName>
        <ecNumber evidence="6">2.10.1.1</ecNumber>
    </recommendedName>
</protein>
<evidence type="ECO:0000256" key="2">
    <source>
        <dbReference type="ARBA" id="ARBA00005046"/>
    </source>
</evidence>
<dbReference type="InterPro" id="IPR036688">
    <property type="entry name" value="MoeA_C_domain_IV_sf"/>
</dbReference>
<dbReference type="Proteomes" id="UP000618319">
    <property type="component" value="Unassembled WGS sequence"/>
</dbReference>
<organism evidence="8 9">
    <name type="scientific">Sphingobacterium pedocola</name>
    <dbReference type="NCBI Taxonomy" id="2082722"/>
    <lineage>
        <taxon>Bacteria</taxon>
        <taxon>Pseudomonadati</taxon>
        <taxon>Bacteroidota</taxon>
        <taxon>Sphingobacteriia</taxon>
        <taxon>Sphingobacteriales</taxon>
        <taxon>Sphingobacteriaceae</taxon>
        <taxon>Sphingobacterium</taxon>
    </lineage>
</organism>
<proteinExistence type="inferred from homology"/>
<dbReference type="SUPFAM" id="SSF63882">
    <property type="entry name" value="MoeA N-terminal region -like"/>
    <property type="match status" value="1"/>
</dbReference>
<dbReference type="InterPro" id="IPR025877">
    <property type="entry name" value="MobA-like_NTP_Trfase"/>
</dbReference>
<dbReference type="CDD" id="cd04182">
    <property type="entry name" value="GT_2_like_f"/>
    <property type="match status" value="1"/>
</dbReference>
<comment type="function">
    <text evidence="1 6">Catalyzes the insertion of molybdate into adenylated molybdopterin with the concomitant release of AMP.</text>
</comment>
<dbReference type="InterPro" id="IPR036425">
    <property type="entry name" value="MoaB/Mog-like_dom_sf"/>
</dbReference>
<keyword evidence="4 6" id="KW-0501">Molybdenum cofactor biosynthesis</keyword>
<sequence>MMDNTGIIILAAGSSSRLGTAKQLLDYQGKTLLMHVVEQALASQPARVVVVVGAHAEEITATLAGKDVVVCYNADWSTGMASSMNRGMTQLLIENPAITSCIFSVCDQPYILKENFTQLFVHQLETGKGIVASTYADTVGVPVLFSKAYFKILIALHGDQGAKKIVEQHKDDLATIPFDSGGVDIDRPEDLKYLWNQMVSVSAAQEIIKNNCTWEYKRIRNIGNVCGYIVAEPIISTLDIPHFRQSSMDGYAIKFEDRLKTLKVVGEMRAGQPSVVKLMSGQAIRVFTGAPLPEDADTVVMQERVKRDGDWVMVEDDHLAIGLNVRQKGSEAQKGTLAFAAGALLTPAAIGFLAGIGCREVLIFEPPKIAVIITGDELQEVGKPLAFGQVYESNSLQLRAALKKGGVAEISLYQSEDDPKKLEAVLAEALRESDMVLLVGGVSVGDYDFVVQTALREGVRPHFHKVKQKPGKPLFFGTKEGKMVFGLPGNPSSALTCFYLYVLPAIDQMMRRPHSLMIISALVAADYNKSTGLTHFIKAHFKDGRVLPLHAQESYRLQSYAQANCLLVLEEASTGVKVGDEVQVILLP</sequence>
<evidence type="ECO:0000259" key="7">
    <source>
        <dbReference type="SMART" id="SM00852"/>
    </source>
</evidence>
<dbReference type="InterPro" id="IPR029044">
    <property type="entry name" value="Nucleotide-diphossugar_trans"/>
</dbReference>
<dbReference type="RefSeq" id="WP_196938151.1">
    <property type="nucleotide sequence ID" value="NZ_MU158689.1"/>
</dbReference>
<dbReference type="Pfam" id="PF03453">
    <property type="entry name" value="MoeA_N"/>
    <property type="match status" value="1"/>
</dbReference>
<dbReference type="InterPro" id="IPR036135">
    <property type="entry name" value="MoeA_linker/N_sf"/>
</dbReference>
<dbReference type="SUPFAM" id="SSF53218">
    <property type="entry name" value="Molybdenum cofactor biosynthesis proteins"/>
    <property type="match status" value="1"/>
</dbReference>
<dbReference type="InterPro" id="IPR001453">
    <property type="entry name" value="MoaB/Mog_dom"/>
</dbReference>
<dbReference type="PANTHER" id="PTHR10192:SF5">
    <property type="entry name" value="GEPHYRIN"/>
    <property type="match status" value="1"/>
</dbReference>
<dbReference type="CDD" id="cd00887">
    <property type="entry name" value="MoeA"/>
    <property type="match status" value="1"/>
</dbReference>
<evidence type="ECO:0000256" key="5">
    <source>
        <dbReference type="ARBA" id="ARBA00047317"/>
    </source>
</evidence>
<dbReference type="Pfam" id="PF12804">
    <property type="entry name" value="NTP_transf_3"/>
    <property type="match status" value="1"/>
</dbReference>
<reference evidence="8 9" key="1">
    <citation type="submission" date="2018-02" db="EMBL/GenBank/DDBJ databases">
        <title>Sphingobacterium KA21.</title>
        <authorList>
            <person name="Vasarhelyi B.M."/>
            <person name="Deshmukh S."/>
            <person name="Balint B."/>
            <person name="Kukolya J."/>
        </authorList>
    </citation>
    <scope>NUCLEOTIDE SEQUENCE [LARGE SCALE GENOMIC DNA]</scope>
    <source>
        <strain evidence="8 9">Ka21</strain>
    </source>
</reference>
<dbReference type="NCBIfam" id="TIGR00177">
    <property type="entry name" value="molyb_syn"/>
    <property type="match status" value="1"/>
</dbReference>
<comment type="catalytic activity">
    <reaction evidence="5">
        <text>adenylyl-molybdopterin + molybdate = Mo-molybdopterin + AMP + H(+)</text>
        <dbReference type="Rhea" id="RHEA:35047"/>
        <dbReference type="ChEBI" id="CHEBI:15378"/>
        <dbReference type="ChEBI" id="CHEBI:36264"/>
        <dbReference type="ChEBI" id="CHEBI:62727"/>
        <dbReference type="ChEBI" id="CHEBI:71302"/>
        <dbReference type="ChEBI" id="CHEBI:456215"/>
        <dbReference type="EC" id="2.10.1.1"/>
    </reaction>
</comment>
<evidence type="ECO:0000256" key="4">
    <source>
        <dbReference type="ARBA" id="ARBA00023150"/>
    </source>
</evidence>
<dbReference type="EMBL" id="PSKQ01000017">
    <property type="protein sequence ID" value="MBE8720471.1"/>
    <property type="molecule type" value="Genomic_DNA"/>
</dbReference>
<dbReference type="EC" id="2.10.1.1" evidence="6"/>
<dbReference type="Pfam" id="PF03454">
    <property type="entry name" value="MoeA_C"/>
    <property type="match status" value="1"/>
</dbReference>
<dbReference type="Gene3D" id="3.40.980.10">
    <property type="entry name" value="MoaB/Mog-like domain"/>
    <property type="match status" value="1"/>
</dbReference>
<keyword evidence="6" id="KW-0500">Molybdenum</keyword>
<dbReference type="Pfam" id="PF00994">
    <property type="entry name" value="MoCF_biosynth"/>
    <property type="match status" value="1"/>
</dbReference>
<evidence type="ECO:0000256" key="6">
    <source>
        <dbReference type="RuleBase" id="RU365090"/>
    </source>
</evidence>
<comment type="pathway">
    <text evidence="2 6">Cofactor biosynthesis; molybdopterin biosynthesis.</text>
</comment>
<evidence type="ECO:0000256" key="3">
    <source>
        <dbReference type="ARBA" id="ARBA00010763"/>
    </source>
</evidence>
<keyword evidence="6" id="KW-0808">Transferase</keyword>
<comment type="caution">
    <text evidence="8">The sequence shown here is derived from an EMBL/GenBank/DDBJ whole genome shotgun (WGS) entry which is preliminary data.</text>
</comment>
<name>A0ABR9T557_9SPHI</name>
<dbReference type="InterPro" id="IPR005111">
    <property type="entry name" value="MoeA_C_domain_IV"/>
</dbReference>
<dbReference type="PANTHER" id="PTHR10192">
    <property type="entry name" value="MOLYBDOPTERIN BIOSYNTHESIS PROTEIN"/>
    <property type="match status" value="1"/>
</dbReference>
<dbReference type="SUPFAM" id="SSF53448">
    <property type="entry name" value="Nucleotide-diphospho-sugar transferases"/>
    <property type="match status" value="1"/>
</dbReference>